<organism evidence="9 10">
    <name type="scientific">Cobetia crustatorum</name>
    <dbReference type="NCBI Taxonomy" id="553385"/>
    <lineage>
        <taxon>Bacteria</taxon>
        <taxon>Pseudomonadati</taxon>
        <taxon>Pseudomonadota</taxon>
        <taxon>Gammaproteobacteria</taxon>
        <taxon>Oceanospirillales</taxon>
        <taxon>Halomonadaceae</taxon>
        <taxon>Cobetia</taxon>
    </lineage>
</organism>
<gene>
    <name evidence="9" type="ORF">FQP86_07570</name>
</gene>
<feature type="transmembrane region" description="Helical" evidence="7">
    <location>
        <begin position="236"/>
        <end position="259"/>
    </location>
</feature>
<dbReference type="InterPro" id="IPR011701">
    <property type="entry name" value="MFS"/>
</dbReference>
<feature type="compositionally biased region" description="Pro residues" evidence="6">
    <location>
        <begin position="566"/>
        <end position="577"/>
    </location>
</feature>
<sequence>MPRSLPSRLLRIAATLATTCTPPPSRVVKTHLLNKLTTCLIKPPNGTVYRITKHPPRYLPVLSVRRENLPVAAAQPFNLRIALGLVGILLASLMSGVGERVTQTVLTDVIGHFGFSHDEGSWLTTLYSAAEVSMMLLAGWLAVTFSLRRFAIGACLTLALFSLLVPLADNFPLMAGLRIVQGLASGSILPLLMMSALRFLPWHSKLYGLSAYAMTATFGPYLSAPLAALYGDLGDWNLVFWETTPMCLIAAALVSWGLPQDPLKLERLKQFDWLGALLGVTGLCALVAGMTQGERLDWGNSPLIIALLGTGGLTFIAFLIHEWFHPVPLYKLQLLARRNFAFGILTLCTFMFLTLAAGTIPAAYLSEVQGYRPMQLFPVMLTMALPQLVLAPLVATLINRRSIDSRYVMATGLVLILISCLLGSQLTSDWNRDNFLLIEVLNTLGQPMVVVPLLMNATGALSPLEGPFATAMVNSLRALFTVVASTAYGSFIVQRDALHSTRLSEALGLQGNQPAGLIPLEAARDIATRLSEQAAVMSFADAYLAIIPFVVALLVLIMVLPERAYPPQPAPAPPPESSPAKSAQPPAAQTQAPAAS</sequence>
<evidence type="ECO:0000259" key="8">
    <source>
        <dbReference type="PROSITE" id="PS50850"/>
    </source>
</evidence>
<dbReference type="GO" id="GO:0022857">
    <property type="term" value="F:transmembrane transporter activity"/>
    <property type="evidence" value="ECO:0007669"/>
    <property type="project" value="InterPro"/>
</dbReference>
<dbReference type="EMBL" id="VNFH01000004">
    <property type="protein sequence ID" value="TVU71362.1"/>
    <property type="molecule type" value="Genomic_DNA"/>
</dbReference>
<proteinExistence type="predicted"/>
<dbReference type="Gene3D" id="1.20.1250.20">
    <property type="entry name" value="MFS general substrate transporter like domains"/>
    <property type="match status" value="1"/>
</dbReference>
<feature type="transmembrane region" description="Helical" evidence="7">
    <location>
        <begin position="209"/>
        <end position="230"/>
    </location>
</feature>
<accession>A0A558HQF3</accession>
<feature type="region of interest" description="Disordered" evidence="6">
    <location>
        <begin position="566"/>
        <end position="596"/>
    </location>
</feature>
<dbReference type="Proteomes" id="UP000319941">
    <property type="component" value="Unassembled WGS sequence"/>
</dbReference>
<dbReference type="Pfam" id="PF07690">
    <property type="entry name" value="MFS_1"/>
    <property type="match status" value="1"/>
</dbReference>
<dbReference type="SUPFAM" id="SSF103473">
    <property type="entry name" value="MFS general substrate transporter"/>
    <property type="match status" value="1"/>
</dbReference>
<dbReference type="AlphaFoldDB" id="A0A558HQF3"/>
<feature type="compositionally biased region" description="Low complexity" evidence="6">
    <location>
        <begin position="578"/>
        <end position="596"/>
    </location>
</feature>
<feature type="transmembrane region" description="Helical" evidence="7">
    <location>
        <begin position="376"/>
        <end position="395"/>
    </location>
</feature>
<comment type="subcellular location">
    <subcellularLocation>
        <location evidence="1">Membrane</location>
        <topology evidence="1">Multi-pass membrane protein</topology>
    </subcellularLocation>
</comment>
<evidence type="ECO:0000256" key="4">
    <source>
        <dbReference type="ARBA" id="ARBA00022989"/>
    </source>
</evidence>
<feature type="transmembrane region" description="Helical" evidence="7">
    <location>
        <begin position="340"/>
        <end position="364"/>
    </location>
</feature>
<dbReference type="OrthoDB" id="9812221at2"/>
<evidence type="ECO:0000313" key="10">
    <source>
        <dbReference type="Proteomes" id="UP000319941"/>
    </source>
</evidence>
<evidence type="ECO:0000313" key="9">
    <source>
        <dbReference type="EMBL" id="TVU71362.1"/>
    </source>
</evidence>
<evidence type="ECO:0000256" key="7">
    <source>
        <dbReference type="SAM" id="Phobius"/>
    </source>
</evidence>
<keyword evidence="10" id="KW-1185">Reference proteome</keyword>
<comment type="caution">
    <text evidence="9">The sequence shown here is derived from an EMBL/GenBank/DDBJ whole genome shotgun (WGS) entry which is preliminary data.</text>
</comment>
<keyword evidence="2" id="KW-0813">Transport</keyword>
<feature type="transmembrane region" description="Helical" evidence="7">
    <location>
        <begin position="271"/>
        <end position="291"/>
    </location>
</feature>
<feature type="transmembrane region" description="Helical" evidence="7">
    <location>
        <begin position="150"/>
        <end position="167"/>
    </location>
</feature>
<feature type="transmembrane region" description="Helical" evidence="7">
    <location>
        <begin position="77"/>
        <end position="97"/>
    </location>
</feature>
<feature type="transmembrane region" description="Helical" evidence="7">
    <location>
        <begin position="122"/>
        <end position="143"/>
    </location>
</feature>
<keyword evidence="3 7" id="KW-0812">Transmembrane</keyword>
<dbReference type="InterPro" id="IPR036259">
    <property type="entry name" value="MFS_trans_sf"/>
</dbReference>
<feature type="transmembrane region" description="Helical" evidence="7">
    <location>
        <begin position="179"/>
        <end position="197"/>
    </location>
</feature>
<reference evidence="9 10" key="1">
    <citation type="submission" date="2019-07" db="EMBL/GenBank/DDBJ databases">
        <title>Diversity of Bacteria from Kongsfjorden, Arctic.</title>
        <authorList>
            <person name="Yu Y."/>
        </authorList>
    </citation>
    <scope>NUCLEOTIDE SEQUENCE [LARGE SCALE GENOMIC DNA]</scope>
    <source>
        <strain evidence="9 10">SM1923</strain>
    </source>
</reference>
<dbReference type="PROSITE" id="PS50850">
    <property type="entry name" value="MFS"/>
    <property type="match status" value="1"/>
</dbReference>
<feature type="transmembrane region" description="Helical" evidence="7">
    <location>
        <begin position="303"/>
        <end position="320"/>
    </location>
</feature>
<evidence type="ECO:0000256" key="1">
    <source>
        <dbReference type="ARBA" id="ARBA00004141"/>
    </source>
</evidence>
<keyword evidence="5 7" id="KW-0472">Membrane</keyword>
<dbReference type="InterPro" id="IPR020846">
    <property type="entry name" value="MFS_dom"/>
</dbReference>
<evidence type="ECO:0000256" key="6">
    <source>
        <dbReference type="SAM" id="MobiDB-lite"/>
    </source>
</evidence>
<dbReference type="GO" id="GO:0016020">
    <property type="term" value="C:membrane"/>
    <property type="evidence" value="ECO:0007669"/>
    <property type="project" value="UniProtKB-SubCell"/>
</dbReference>
<feature type="transmembrane region" description="Helical" evidence="7">
    <location>
        <begin position="407"/>
        <end position="424"/>
    </location>
</feature>
<evidence type="ECO:0000256" key="5">
    <source>
        <dbReference type="ARBA" id="ARBA00023136"/>
    </source>
</evidence>
<dbReference type="PANTHER" id="PTHR42718:SF9">
    <property type="entry name" value="MAJOR FACILITATOR SUPERFAMILY MULTIDRUG TRANSPORTER MFSC"/>
    <property type="match status" value="1"/>
</dbReference>
<evidence type="ECO:0000256" key="3">
    <source>
        <dbReference type="ARBA" id="ARBA00022692"/>
    </source>
</evidence>
<dbReference type="PANTHER" id="PTHR42718">
    <property type="entry name" value="MAJOR FACILITATOR SUPERFAMILY MULTIDRUG TRANSPORTER MFSC"/>
    <property type="match status" value="1"/>
</dbReference>
<name>A0A558HQF3_9GAMM</name>
<keyword evidence="4 7" id="KW-1133">Transmembrane helix</keyword>
<feature type="transmembrane region" description="Helical" evidence="7">
    <location>
        <begin position="476"/>
        <end position="493"/>
    </location>
</feature>
<feature type="domain" description="Major facilitator superfamily (MFS) profile" evidence="8">
    <location>
        <begin position="84"/>
        <end position="564"/>
    </location>
</feature>
<evidence type="ECO:0000256" key="2">
    <source>
        <dbReference type="ARBA" id="ARBA00022448"/>
    </source>
</evidence>
<feature type="transmembrane region" description="Helical" evidence="7">
    <location>
        <begin position="542"/>
        <end position="560"/>
    </location>
</feature>
<protein>
    <submittedName>
        <fullName evidence="9">MFS transporter</fullName>
    </submittedName>
</protein>